<feature type="compositionally biased region" description="Basic and acidic residues" evidence="1">
    <location>
        <begin position="53"/>
        <end position="77"/>
    </location>
</feature>
<sequence length="113" mass="13103">MAIEEKRGGNLVKVTWKVNEGNFILHFAENSRPKGKLGKETRINKEQRKKMERGKEKNDKEKKERESGGEEKRKEKWASSGKWWWWLQSSVAGALHYGLKTNGLQQKNGPIPI</sequence>
<gene>
    <name evidence="2" type="ORF">Salat_2547500</name>
</gene>
<keyword evidence="3" id="KW-1185">Reference proteome</keyword>
<comment type="caution">
    <text evidence="2">The sequence shown here is derived from an EMBL/GenBank/DDBJ whole genome shotgun (WGS) entry which is preliminary data.</text>
</comment>
<accession>A0AAE1XSG5</accession>
<dbReference type="AlphaFoldDB" id="A0AAE1XSG5"/>
<feature type="region of interest" description="Disordered" evidence="1">
    <location>
        <begin position="30"/>
        <end position="79"/>
    </location>
</feature>
<feature type="compositionally biased region" description="Basic and acidic residues" evidence="1">
    <location>
        <begin position="30"/>
        <end position="46"/>
    </location>
</feature>
<protein>
    <submittedName>
        <fullName evidence="2">Uncharacterized protein</fullName>
    </submittedName>
</protein>
<organism evidence="2 3">
    <name type="scientific">Sesamum alatum</name>
    <dbReference type="NCBI Taxonomy" id="300844"/>
    <lineage>
        <taxon>Eukaryota</taxon>
        <taxon>Viridiplantae</taxon>
        <taxon>Streptophyta</taxon>
        <taxon>Embryophyta</taxon>
        <taxon>Tracheophyta</taxon>
        <taxon>Spermatophyta</taxon>
        <taxon>Magnoliopsida</taxon>
        <taxon>eudicotyledons</taxon>
        <taxon>Gunneridae</taxon>
        <taxon>Pentapetalae</taxon>
        <taxon>asterids</taxon>
        <taxon>lamiids</taxon>
        <taxon>Lamiales</taxon>
        <taxon>Pedaliaceae</taxon>
        <taxon>Sesamum</taxon>
    </lineage>
</organism>
<proteinExistence type="predicted"/>
<reference evidence="2" key="2">
    <citation type="journal article" date="2024" name="Plant">
        <title>Genomic evolution and insights into agronomic trait innovations of Sesamum species.</title>
        <authorList>
            <person name="Miao H."/>
            <person name="Wang L."/>
            <person name="Qu L."/>
            <person name="Liu H."/>
            <person name="Sun Y."/>
            <person name="Le M."/>
            <person name="Wang Q."/>
            <person name="Wei S."/>
            <person name="Zheng Y."/>
            <person name="Lin W."/>
            <person name="Duan Y."/>
            <person name="Cao H."/>
            <person name="Xiong S."/>
            <person name="Wang X."/>
            <person name="Wei L."/>
            <person name="Li C."/>
            <person name="Ma Q."/>
            <person name="Ju M."/>
            <person name="Zhao R."/>
            <person name="Li G."/>
            <person name="Mu C."/>
            <person name="Tian Q."/>
            <person name="Mei H."/>
            <person name="Zhang T."/>
            <person name="Gao T."/>
            <person name="Zhang H."/>
        </authorList>
    </citation>
    <scope>NUCLEOTIDE SEQUENCE</scope>
    <source>
        <strain evidence="2">3651</strain>
    </source>
</reference>
<evidence type="ECO:0000313" key="3">
    <source>
        <dbReference type="Proteomes" id="UP001293254"/>
    </source>
</evidence>
<name>A0AAE1XSG5_9LAMI</name>
<dbReference type="EMBL" id="JACGWO010000010">
    <property type="protein sequence ID" value="KAK4417219.1"/>
    <property type="molecule type" value="Genomic_DNA"/>
</dbReference>
<dbReference type="Proteomes" id="UP001293254">
    <property type="component" value="Unassembled WGS sequence"/>
</dbReference>
<evidence type="ECO:0000313" key="2">
    <source>
        <dbReference type="EMBL" id="KAK4417219.1"/>
    </source>
</evidence>
<evidence type="ECO:0000256" key="1">
    <source>
        <dbReference type="SAM" id="MobiDB-lite"/>
    </source>
</evidence>
<reference evidence="2" key="1">
    <citation type="submission" date="2020-06" db="EMBL/GenBank/DDBJ databases">
        <authorList>
            <person name="Li T."/>
            <person name="Hu X."/>
            <person name="Zhang T."/>
            <person name="Song X."/>
            <person name="Zhang H."/>
            <person name="Dai N."/>
            <person name="Sheng W."/>
            <person name="Hou X."/>
            <person name="Wei L."/>
        </authorList>
    </citation>
    <scope>NUCLEOTIDE SEQUENCE</scope>
    <source>
        <strain evidence="2">3651</strain>
        <tissue evidence="2">Leaf</tissue>
    </source>
</reference>